<reference evidence="1" key="1">
    <citation type="submission" date="2019-12" db="EMBL/GenBank/DDBJ databases">
        <title>An insight into the sialome of adult female Ixodes ricinus ticks feeding for 6 days.</title>
        <authorList>
            <person name="Perner J."/>
            <person name="Ribeiro J.M.C."/>
        </authorList>
    </citation>
    <scope>NUCLEOTIDE SEQUENCE</scope>
    <source>
        <strain evidence="1">Semi-engorged</strain>
        <tissue evidence="1">Salivary glands</tissue>
    </source>
</reference>
<dbReference type="EMBL" id="GIFC01010545">
    <property type="protein sequence ID" value="MXU92628.1"/>
    <property type="molecule type" value="Transcribed_RNA"/>
</dbReference>
<name>A0A6B0UTL9_IXORI</name>
<proteinExistence type="predicted"/>
<dbReference type="InterPro" id="IPR042266">
    <property type="entry name" value="PPPDE_sf"/>
</dbReference>
<protein>
    <submittedName>
        <fullName evidence="1">Uncharacterized protein</fullName>
    </submittedName>
</protein>
<organism evidence="1">
    <name type="scientific">Ixodes ricinus</name>
    <name type="common">Common tick</name>
    <name type="synonym">Acarus ricinus</name>
    <dbReference type="NCBI Taxonomy" id="34613"/>
    <lineage>
        <taxon>Eukaryota</taxon>
        <taxon>Metazoa</taxon>
        <taxon>Ecdysozoa</taxon>
        <taxon>Arthropoda</taxon>
        <taxon>Chelicerata</taxon>
        <taxon>Arachnida</taxon>
        <taxon>Acari</taxon>
        <taxon>Parasitiformes</taxon>
        <taxon>Ixodida</taxon>
        <taxon>Ixodoidea</taxon>
        <taxon>Ixodidae</taxon>
        <taxon>Ixodinae</taxon>
        <taxon>Ixodes</taxon>
    </lineage>
</organism>
<dbReference type="Gene3D" id="3.90.1720.30">
    <property type="entry name" value="PPPDE domains"/>
    <property type="match status" value="1"/>
</dbReference>
<evidence type="ECO:0000313" key="1">
    <source>
        <dbReference type="EMBL" id="MXU92628.1"/>
    </source>
</evidence>
<accession>A0A6B0UTL9</accession>
<sequence length="135" mass="14994">MSGMFSAYNRVPDPQIMKHWSVEVCYDGNKWFICDATEIEGKLKGMIRALSGDEAARRPMDKRVNLGKHSIEKGQLMDVVADLDQDEDYHPISNNCQHWVHKLLTALGVPYSHALTPTNAAAALVEVASKSLGLK</sequence>
<dbReference type="AlphaFoldDB" id="A0A6B0UTL9"/>